<keyword evidence="4" id="KW-1185">Reference proteome</keyword>
<feature type="region of interest" description="Disordered" evidence="1">
    <location>
        <begin position="779"/>
        <end position="840"/>
    </location>
</feature>
<feature type="transmembrane region" description="Helical" evidence="2">
    <location>
        <begin position="553"/>
        <end position="574"/>
    </location>
</feature>
<gene>
    <name evidence="3" type="ORF">D9757_014102</name>
</gene>
<keyword evidence="2" id="KW-1133">Transmembrane helix</keyword>
<feature type="transmembrane region" description="Helical" evidence="2">
    <location>
        <begin position="376"/>
        <end position="398"/>
    </location>
</feature>
<sequence length="890" mass="98670">MPNFLMMATRRLSTITLIIESIQLLLLLRIFSAVSAMPFSLATQPSIMNPPILEVRPAPPHIQRYLVNHQRRDTTGQNCAMLSAADVQKIPGWAKLEKIANEKWGNHKRKIVTNEQHTDTTQYPATICIASEAIKPTCQSNKISAIGGVSGTNGTLSLAITQGFTASSQFTISQSAAIGLSQTFSASLDFPQVSGATEGVTVSASITNTLTKSFTAQYNEITTVTLLMTSPNGKSCDAGTNVTHCTIQGEGEMNLVAGGYVWFEYEDKQAEKGKKDKHYKCNLSLLGNLHLNDVLTVAERTSVATFEGSIVATTHAAYKGQTRIGRFDSLYHGLDPHLQTPLTIQRPGVVFTLVAVLFVHIVFTGQYHWPLAPVNYALQLSGVVTLLVSLIATINVILNSAVSESEHWPYMLTYMAVNVPPLDMLNVDQTANSSANNDIPPLNSWTSAERGTWLMMNAAVSALVQITHIQFLTLLYPSRLEGRLIYALLGPLALFAAIMQLIPIQPDKKLIMIANDIRNVCNATLSLLFTTSLFIWGLLVNRSQAWRTDGGTAVFGASALTLALVSTALSFLFVPKSEEYVWLPGLMWAVILWQSFLGWWWWVGAGSGQTTDDVVEHLLKKGAKRRERNRERKERAKRQRREAEDMIYSSGHSDDSNPPTNTSQTQNTQIETGSNDLSSSRHSRPRPRRTASSGSNGSVVSTSSSSSPSSHASLPRFLPRAVHEWYDNIRQAHVRAARRQTVERVERIREMESQRSERARAGRSRSRYERFNAWGLGLGPTRHGSEGETEYEMEDTRVMSRRRTRRNSNERHNDVASEDEDHDELEGGVRSQRLPSPTRARVRNTRISEIAGGRPSSIWCRLLYHCVLWPGSPPAQADIVADISFSVIKM</sequence>
<dbReference type="Proteomes" id="UP000518752">
    <property type="component" value="Unassembled WGS sequence"/>
</dbReference>
<evidence type="ECO:0000313" key="4">
    <source>
        <dbReference type="Proteomes" id="UP000518752"/>
    </source>
</evidence>
<keyword evidence="2" id="KW-0812">Transmembrane</keyword>
<evidence type="ECO:0000313" key="3">
    <source>
        <dbReference type="EMBL" id="KAF5343876.1"/>
    </source>
</evidence>
<feature type="transmembrane region" description="Helical" evidence="2">
    <location>
        <begin position="453"/>
        <end position="477"/>
    </location>
</feature>
<comment type="caution">
    <text evidence="3">The sequence shown here is derived from an EMBL/GenBank/DDBJ whole genome shotgun (WGS) entry which is preliminary data.</text>
</comment>
<dbReference type="EMBL" id="JAACJN010000430">
    <property type="protein sequence ID" value="KAF5343876.1"/>
    <property type="molecule type" value="Genomic_DNA"/>
</dbReference>
<feature type="compositionally biased region" description="Low complexity" evidence="1">
    <location>
        <begin position="690"/>
        <end position="713"/>
    </location>
</feature>
<evidence type="ECO:0000256" key="1">
    <source>
        <dbReference type="SAM" id="MobiDB-lite"/>
    </source>
</evidence>
<feature type="compositionally biased region" description="Low complexity" evidence="1">
    <location>
        <begin position="656"/>
        <end position="669"/>
    </location>
</feature>
<dbReference type="AlphaFoldDB" id="A0A8H5CN09"/>
<name>A0A8H5CN09_9AGAR</name>
<reference evidence="3 4" key="1">
    <citation type="journal article" date="2020" name="ISME J.">
        <title>Uncovering the hidden diversity of litter-decomposition mechanisms in mushroom-forming fungi.</title>
        <authorList>
            <person name="Floudas D."/>
            <person name="Bentzer J."/>
            <person name="Ahren D."/>
            <person name="Johansson T."/>
            <person name="Persson P."/>
            <person name="Tunlid A."/>
        </authorList>
    </citation>
    <scope>NUCLEOTIDE SEQUENCE [LARGE SCALE GENOMIC DNA]</scope>
    <source>
        <strain evidence="3 4">CBS 406.79</strain>
    </source>
</reference>
<feature type="transmembrane region" description="Helical" evidence="2">
    <location>
        <begin position="348"/>
        <end position="369"/>
    </location>
</feature>
<feature type="transmembrane region" description="Helical" evidence="2">
    <location>
        <begin position="580"/>
        <end position="602"/>
    </location>
</feature>
<protein>
    <submittedName>
        <fullName evidence="3">Uncharacterized protein</fullName>
    </submittedName>
</protein>
<accession>A0A8H5CN09</accession>
<feature type="compositionally biased region" description="Acidic residues" evidence="1">
    <location>
        <begin position="816"/>
        <end position="826"/>
    </location>
</feature>
<feature type="transmembrane region" description="Helical" evidence="2">
    <location>
        <begin position="484"/>
        <end position="503"/>
    </location>
</feature>
<organism evidence="3 4">
    <name type="scientific">Collybiopsis confluens</name>
    <dbReference type="NCBI Taxonomy" id="2823264"/>
    <lineage>
        <taxon>Eukaryota</taxon>
        <taxon>Fungi</taxon>
        <taxon>Dikarya</taxon>
        <taxon>Basidiomycota</taxon>
        <taxon>Agaricomycotina</taxon>
        <taxon>Agaricomycetes</taxon>
        <taxon>Agaricomycetidae</taxon>
        <taxon>Agaricales</taxon>
        <taxon>Marasmiineae</taxon>
        <taxon>Omphalotaceae</taxon>
        <taxon>Collybiopsis</taxon>
    </lineage>
</organism>
<evidence type="ECO:0000256" key="2">
    <source>
        <dbReference type="SAM" id="Phobius"/>
    </source>
</evidence>
<keyword evidence="2" id="KW-0472">Membrane</keyword>
<dbReference type="OrthoDB" id="3357304at2759"/>
<feature type="transmembrane region" description="Helical" evidence="2">
    <location>
        <begin position="523"/>
        <end position="541"/>
    </location>
</feature>
<feature type="region of interest" description="Disordered" evidence="1">
    <location>
        <begin position="622"/>
        <end position="714"/>
    </location>
</feature>
<proteinExistence type="predicted"/>